<keyword evidence="12" id="KW-1185">Reference proteome</keyword>
<feature type="compositionally biased region" description="Polar residues" evidence="9">
    <location>
        <begin position="471"/>
        <end position="486"/>
    </location>
</feature>
<dbReference type="Gene3D" id="1.10.10.60">
    <property type="entry name" value="Homeodomain-like"/>
    <property type="match status" value="1"/>
</dbReference>
<comment type="similarity">
    <text evidence="2">Belongs to the TALE/BELL homeobox family.</text>
</comment>
<accession>A0A2Z7AZB4</accession>
<dbReference type="PROSITE" id="PS50071">
    <property type="entry name" value="HOMEOBOX_2"/>
    <property type="match status" value="1"/>
</dbReference>
<keyword evidence="6" id="KW-0804">Transcription</keyword>
<dbReference type="CDD" id="cd00086">
    <property type="entry name" value="homeodomain"/>
    <property type="match status" value="1"/>
</dbReference>
<dbReference type="EMBL" id="KV011315">
    <property type="protein sequence ID" value="KZV26310.1"/>
    <property type="molecule type" value="Genomic_DNA"/>
</dbReference>
<dbReference type="InterPro" id="IPR009057">
    <property type="entry name" value="Homeodomain-like_sf"/>
</dbReference>
<evidence type="ECO:0000256" key="5">
    <source>
        <dbReference type="ARBA" id="ARBA00023155"/>
    </source>
</evidence>
<keyword evidence="5 8" id="KW-0371">Homeobox</keyword>
<dbReference type="InterPro" id="IPR050224">
    <property type="entry name" value="TALE_homeobox"/>
</dbReference>
<evidence type="ECO:0000256" key="9">
    <source>
        <dbReference type="SAM" id="MobiDB-lite"/>
    </source>
</evidence>
<evidence type="ECO:0000256" key="8">
    <source>
        <dbReference type="PROSITE-ProRule" id="PRU00108"/>
    </source>
</evidence>
<evidence type="ECO:0000313" key="12">
    <source>
        <dbReference type="Proteomes" id="UP000250235"/>
    </source>
</evidence>
<feature type="compositionally biased region" description="Polar residues" evidence="9">
    <location>
        <begin position="605"/>
        <end position="622"/>
    </location>
</feature>
<dbReference type="GO" id="GO:0005634">
    <property type="term" value="C:nucleus"/>
    <property type="evidence" value="ECO:0007669"/>
    <property type="project" value="UniProtKB-SubCell"/>
</dbReference>
<dbReference type="GO" id="GO:0003677">
    <property type="term" value="F:DNA binding"/>
    <property type="evidence" value="ECO:0007669"/>
    <property type="project" value="UniProtKB-UniRule"/>
</dbReference>
<dbReference type="SUPFAM" id="SSF46689">
    <property type="entry name" value="Homeodomain-like"/>
    <property type="match status" value="1"/>
</dbReference>
<evidence type="ECO:0000256" key="2">
    <source>
        <dbReference type="ARBA" id="ARBA00006454"/>
    </source>
</evidence>
<dbReference type="SMART" id="SM00574">
    <property type="entry name" value="POX"/>
    <property type="match status" value="1"/>
</dbReference>
<dbReference type="Pfam" id="PF05920">
    <property type="entry name" value="Homeobox_KN"/>
    <property type="match status" value="1"/>
</dbReference>
<comment type="subcellular location">
    <subcellularLocation>
        <location evidence="1 8">Nucleus</location>
    </subcellularLocation>
</comment>
<dbReference type="Pfam" id="PF07526">
    <property type="entry name" value="POX"/>
    <property type="match status" value="1"/>
</dbReference>
<dbReference type="AlphaFoldDB" id="A0A2Z7AZB4"/>
<name>A0A2Z7AZB4_9LAMI</name>
<organism evidence="11 12">
    <name type="scientific">Dorcoceras hygrometricum</name>
    <dbReference type="NCBI Taxonomy" id="472368"/>
    <lineage>
        <taxon>Eukaryota</taxon>
        <taxon>Viridiplantae</taxon>
        <taxon>Streptophyta</taxon>
        <taxon>Embryophyta</taxon>
        <taxon>Tracheophyta</taxon>
        <taxon>Spermatophyta</taxon>
        <taxon>Magnoliopsida</taxon>
        <taxon>eudicotyledons</taxon>
        <taxon>Gunneridae</taxon>
        <taxon>Pentapetalae</taxon>
        <taxon>asterids</taxon>
        <taxon>lamiids</taxon>
        <taxon>Lamiales</taxon>
        <taxon>Gesneriaceae</taxon>
        <taxon>Didymocarpoideae</taxon>
        <taxon>Trichosporeae</taxon>
        <taxon>Loxocarpinae</taxon>
        <taxon>Dorcoceras</taxon>
    </lineage>
</organism>
<protein>
    <recommendedName>
        <fullName evidence="10">Homeobox domain-containing protein</fullName>
    </recommendedName>
</protein>
<dbReference type="InterPro" id="IPR006563">
    <property type="entry name" value="POX_dom"/>
</dbReference>
<feature type="region of interest" description="Disordered" evidence="9">
    <location>
        <begin position="455"/>
        <end position="486"/>
    </location>
</feature>
<keyword evidence="3" id="KW-0805">Transcription regulation</keyword>
<dbReference type="FunFam" id="1.10.10.60:FF:000117">
    <property type="entry name" value="BEL1-like homeodomain protein 9"/>
    <property type="match status" value="1"/>
</dbReference>
<feature type="compositionally biased region" description="Basic and acidic residues" evidence="9">
    <location>
        <begin position="455"/>
        <end position="470"/>
    </location>
</feature>
<evidence type="ECO:0000313" key="11">
    <source>
        <dbReference type="EMBL" id="KZV26310.1"/>
    </source>
</evidence>
<feature type="DNA-binding region" description="Homeobox" evidence="8">
    <location>
        <begin position="382"/>
        <end position="444"/>
    </location>
</feature>
<feature type="domain" description="Homeobox" evidence="10">
    <location>
        <begin position="380"/>
        <end position="443"/>
    </location>
</feature>
<gene>
    <name evidence="11" type="ORF">F511_40995</name>
</gene>
<dbReference type="Proteomes" id="UP000250235">
    <property type="component" value="Unassembled WGS sequence"/>
</dbReference>
<feature type="region of interest" description="Disordered" evidence="9">
    <location>
        <begin position="603"/>
        <end position="622"/>
    </location>
</feature>
<dbReference type="OrthoDB" id="10056939at2759"/>
<dbReference type="InterPro" id="IPR008422">
    <property type="entry name" value="KN_HD"/>
</dbReference>
<keyword evidence="7 8" id="KW-0539">Nucleus</keyword>
<dbReference type="InterPro" id="IPR001356">
    <property type="entry name" value="HD"/>
</dbReference>
<evidence type="ECO:0000256" key="6">
    <source>
        <dbReference type="ARBA" id="ARBA00023163"/>
    </source>
</evidence>
<proteinExistence type="inferred from homology"/>
<evidence type="ECO:0000259" key="10">
    <source>
        <dbReference type="PROSITE" id="PS50071"/>
    </source>
</evidence>
<sequence>MATYFHEKSEIQGNGDGLQTLFFMNPAYAGFSDSHQPPTASSNFVFLNPNSSGNTLRLPQAPPTQSQHFVGIPFNGAAATTTSAASTQDTNQHDVSPALQLQGFLPLVHYNNPYGQTVDLAAAREATRPQQGLSLSLSYRYPPWGYGSFRRGSDATAKPLVTAVSRRLEDDAKASGGSTSPASGVSNAGNGVQSVILSSKYLKAAKELLDEVVKVGRGTKSRAELPAGEQPIKTGDLGGATVVTGVDVGGDKGGKKHGAELSTAERQQIQMKKVKLVNMLEEVEQRYRQYHYQMQMVISWFEQAAGISSAKTYTALALQTISKQLLCLKDAITAQIRASSKSLGDEDGSLAGEIEGSRLKYVDNQIRQQRALQHLGLIQQNAWRPQRGLPERSVSVLRAWLFEHFLHPYPKDSDKVMLAKQTGLTRSQVSNWFINARVRLWKPMVEEMYMEEIKEQGKNGSEEKSIKTEQNEVLTSKSTAPQSKNPAAILNQNQGLTSKVDNPINHTTAADSLATSTALMFPPGFKSNPGFLFKLDHHPKWEPLLKEVPRKHMGELGTYEADHVHAPFLGNGVSLTLGPPHSHQNFMPNQSIELGRGVEIGEPNDLSSMNSTPNSYTLNHCM</sequence>
<dbReference type="SMART" id="SM00389">
    <property type="entry name" value="HOX"/>
    <property type="match status" value="1"/>
</dbReference>
<evidence type="ECO:0000256" key="7">
    <source>
        <dbReference type="ARBA" id="ARBA00023242"/>
    </source>
</evidence>
<evidence type="ECO:0000256" key="1">
    <source>
        <dbReference type="ARBA" id="ARBA00004123"/>
    </source>
</evidence>
<evidence type="ECO:0000256" key="4">
    <source>
        <dbReference type="ARBA" id="ARBA00023125"/>
    </source>
</evidence>
<dbReference type="GO" id="GO:0006355">
    <property type="term" value="P:regulation of DNA-templated transcription"/>
    <property type="evidence" value="ECO:0007669"/>
    <property type="project" value="InterPro"/>
</dbReference>
<dbReference type="PANTHER" id="PTHR11850">
    <property type="entry name" value="HOMEOBOX PROTEIN TRANSCRIPTION FACTORS"/>
    <property type="match status" value="1"/>
</dbReference>
<evidence type="ECO:0000256" key="3">
    <source>
        <dbReference type="ARBA" id="ARBA00023015"/>
    </source>
</evidence>
<keyword evidence="4 8" id="KW-0238">DNA-binding</keyword>
<reference evidence="11 12" key="1">
    <citation type="journal article" date="2015" name="Proc. Natl. Acad. Sci. U.S.A.">
        <title>The resurrection genome of Boea hygrometrica: A blueprint for survival of dehydration.</title>
        <authorList>
            <person name="Xiao L."/>
            <person name="Yang G."/>
            <person name="Zhang L."/>
            <person name="Yang X."/>
            <person name="Zhao S."/>
            <person name="Ji Z."/>
            <person name="Zhou Q."/>
            <person name="Hu M."/>
            <person name="Wang Y."/>
            <person name="Chen M."/>
            <person name="Xu Y."/>
            <person name="Jin H."/>
            <person name="Xiao X."/>
            <person name="Hu G."/>
            <person name="Bao F."/>
            <person name="Hu Y."/>
            <person name="Wan P."/>
            <person name="Li L."/>
            <person name="Deng X."/>
            <person name="Kuang T."/>
            <person name="Xiang C."/>
            <person name="Zhu J.K."/>
            <person name="Oliver M.J."/>
            <person name="He Y."/>
        </authorList>
    </citation>
    <scope>NUCLEOTIDE SEQUENCE [LARGE SCALE GENOMIC DNA]</scope>
    <source>
        <strain evidence="12">cv. XS01</strain>
    </source>
</reference>